<dbReference type="OrthoDB" id="9807674at2"/>
<sequence>MVSVKNYLKKNMYPWTKAKIKSLNKKRTASTEQLKNDNRPKVYLLDLPGHGNLGDEAIAVSEYAFLEKYCRNYGYDLLLFNVAEFIPNLYWYKKNIKKNDIILCHGGGNIGDEYDFFEDVRRTIIHEFKDNRIIIFPQTYYFNTTEDAKKSELFGQKIYNQHKDLTIFAREKYSYEKMKKIFNKCNVYLTPDMVLNYPYSAEMNSLKDHKRVLFCMRDDVEASLSEAEIKELEINLTKKGYTVKYTDTATDNAFGSDIEGAKKAVDAKIKEFSSAELVLTDRLHGMVLTSLSGTNCIVFTNYNYKVKGVYNWLKDYKGIHFYKGKEDISAIIDSLENETYTYDHGKYSEYFEKMAEIIFGQNTSN</sequence>
<gene>
    <name evidence="2" type="ORF">AYJ53_06515</name>
</gene>
<dbReference type="EMBL" id="LSNG01000036">
    <property type="protein sequence ID" value="KXN75637.1"/>
    <property type="molecule type" value="Genomic_DNA"/>
</dbReference>
<proteinExistence type="predicted"/>
<dbReference type="AlphaFoldDB" id="A0A9X0J652"/>
<dbReference type="Proteomes" id="UP000070346">
    <property type="component" value="Unassembled WGS sequence"/>
</dbReference>
<dbReference type="Pfam" id="PF04230">
    <property type="entry name" value="PS_pyruv_trans"/>
    <property type="match status" value="1"/>
</dbReference>
<organism evidence="2 3">
    <name type="scientific">Lactobacillus johnsonii</name>
    <dbReference type="NCBI Taxonomy" id="33959"/>
    <lineage>
        <taxon>Bacteria</taxon>
        <taxon>Bacillati</taxon>
        <taxon>Bacillota</taxon>
        <taxon>Bacilli</taxon>
        <taxon>Lactobacillales</taxon>
        <taxon>Lactobacillaceae</taxon>
        <taxon>Lactobacillus</taxon>
    </lineage>
</organism>
<feature type="domain" description="Polysaccharide pyruvyl transferase" evidence="1">
    <location>
        <begin position="52"/>
        <end position="301"/>
    </location>
</feature>
<evidence type="ECO:0000313" key="2">
    <source>
        <dbReference type="EMBL" id="KXN75637.1"/>
    </source>
</evidence>
<reference evidence="2 3" key="1">
    <citation type="submission" date="2016-02" db="EMBL/GenBank/DDBJ databases">
        <title>Complete Genome Sequences of Lactobacillus johnsonii Strain W1.</title>
        <authorList>
            <person name="Sun Y."/>
            <person name="Wu X."/>
        </authorList>
    </citation>
    <scope>NUCLEOTIDE SEQUENCE [LARGE SCALE GENOMIC DNA]</scope>
    <source>
        <strain evidence="2 3">W1</strain>
    </source>
</reference>
<dbReference type="InterPro" id="IPR007345">
    <property type="entry name" value="Polysacch_pyruvyl_Trfase"/>
</dbReference>
<comment type="caution">
    <text evidence="2">The sequence shown here is derived from an EMBL/GenBank/DDBJ whole genome shotgun (WGS) entry which is preliminary data.</text>
</comment>
<protein>
    <recommendedName>
        <fullName evidence="1">Polysaccharide pyruvyl transferase domain-containing protein</fullName>
    </recommendedName>
</protein>
<evidence type="ECO:0000313" key="3">
    <source>
        <dbReference type="Proteomes" id="UP000070346"/>
    </source>
</evidence>
<dbReference type="RefSeq" id="WP_061400819.1">
    <property type="nucleotide sequence ID" value="NZ_LSNG01000036.1"/>
</dbReference>
<accession>A0A9X0J652</accession>
<name>A0A9X0J652_LACJH</name>
<evidence type="ECO:0000259" key="1">
    <source>
        <dbReference type="Pfam" id="PF04230"/>
    </source>
</evidence>